<evidence type="ECO:0000313" key="2">
    <source>
        <dbReference type="Proteomes" id="UP000010809"/>
    </source>
</evidence>
<organism evidence="1 2">
    <name type="scientific">Thioalkalivibrio nitratireducens (strain DSM 14787 / UNIQEM 213 / ALEN2)</name>
    <dbReference type="NCBI Taxonomy" id="1255043"/>
    <lineage>
        <taxon>Bacteria</taxon>
        <taxon>Pseudomonadati</taxon>
        <taxon>Pseudomonadota</taxon>
        <taxon>Gammaproteobacteria</taxon>
        <taxon>Chromatiales</taxon>
        <taxon>Ectothiorhodospiraceae</taxon>
        <taxon>Thioalkalivibrio</taxon>
    </lineage>
</organism>
<sequence>MVRMIKEVFNVRRPEDIRTLTKRSTHERVDLVQRKHQAREVTLPLDLKDPTGTEVPEAEISAKMLERQFREAFPTAAFAGGLERALANEQVRGIRHAKELGRIIEKQAEFDLLRTSVDEFLSEREDEFGSLAKDPSFRTELKAVQRVFRLTLTFEATDALLADGLHSAKMVYRLGERRIRPPVW</sequence>
<accession>L0E1N9</accession>
<protein>
    <submittedName>
        <fullName evidence="1">Uncharacterized protein</fullName>
    </submittedName>
</protein>
<name>L0E1N9_THIND</name>
<dbReference type="KEGG" id="tni:TVNIR_3524"/>
<dbReference type="STRING" id="1255043.TVNIR_3524"/>
<proteinExistence type="predicted"/>
<dbReference type="AlphaFoldDB" id="L0E1N9"/>
<dbReference type="eggNOG" id="COG2351">
    <property type="taxonomic scope" value="Bacteria"/>
</dbReference>
<dbReference type="HOGENOM" id="CLU_1467574_0_0_6"/>
<dbReference type="PATRIC" id="fig|1255043.3.peg.3555"/>
<evidence type="ECO:0000313" key="1">
    <source>
        <dbReference type="EMBL" id="AGA35157.1"/>
    </source>
</evidence>
<keyword evidence="2" id="KW-1185">Reference proteome</keyword>
<reference evidence="1" key="1">
    <citation type="submission" date="2015-12" db="EMBL/GenBank/DDBJ databases">
        <authorList>
            <person name="Tikhonova T.V."/>
            <person name="Pavlov A.R."/>
            <person name="Beletsky A.V."/>
            <person name="Mardanov A.V."/>
            <person name="Sorokin D.Y."/>
            <person name="Ravin N.V."/>
            <person name="Popov V.O."/>
        </authorList>
    </citation>
    <scope>NUCLEOTIDE SEQUENCE</scope>
    <source>
        <strain evidence="1">DSM 14787</strain>
    </source>
</reference>
<dbReference type="EMBL" id="CP003989">
    <property type="protein sequence ID" value="AGA35157.1"/>
    <property type="molecule type" value="Genomic_DNA"/>
</dbReference>
<dbReference type="Proteomes" id="UP000010809">
    <property type="component" value="Chromosome"/>
</dbReference>
<gene>
    <name evidence="1" type="ordered locus">TVNIR_3524</name>
</gene>